<accession>A0A8B6XB14</accession>
<dbReference type="InterPro" id="IPR011010">
    <property type="entry name" value="DNA_brk_join_enz"/>
</dbReference>
<protein>
    <submittedName>
        <fullName evidence="3">Phage integrase family protein</fullName>
    </submittedName>
</protein>
<feature type="compositionally biased region" description="Polar residues" evidence="1">
    <location>
        <begin position="424"/>
        <end position="439"/>
    </location>
</feature>
<dbReference type="AlphaFoldDB" id="A0A8B6XB14"/>
<dbReference type="GO" id="GO:0003677">
    <property type="term" value="F:DNA binding"/>
    <property type="evidence" value="ECO:0007669"/>
    <property type="project" value="InterPro"/>
</dbReference>
<dbReference type="RefSeq" id="WP_084545039.1">
    <property type="nucleotide sequence ID" value="NZ_AXWS01000013.1"/>
</dbReference>
<keyword evidence="2" id="KW-1185">Reference proteome</keyword>
<sequence length="600" mass="65896">MTSVQPPARVAAVGERELTRDHLAFYRAIIEGVELRPAWERYLRIDGDYNEMGAREALVWVRQALVRIAAASGHGDLIGLLRRDPHRIRASPVPSLDEFAATLPDSGDWSECELIELWNAAHGQADNSRARRQRLLVRMRAALDLLAQATPAAPEAADDVHRWLAPRLAQKLAAAGLVTLGAVRQSLSARKGQRWPAVPGVGEVWARRLDAWLTERRIGSPEPEPEPEQSDHVARLQPFEAMVRGATGLAAAGSQSGHPDDTTKADPYPDVAVVGRWLAQFEGSPHSHRTFRRSAERLLLWLRHEADCRLKDVDTACAARYRVWLSSLGRLGETEWRSLGWKLASADWIGRKSARRDSMDWRPFGGPLGPSSVAQEIANLGLLFDFLMATGQAECNPWRELSASSSSSARAATSRNSRPKGMLPTTSIRTSPGNANRQSAAGKKDSRSPAADTLSRLLSAVPEGPGHRDHRLVLILWLRFACGFKPGQMLRLKVGDFSTSDGRFSVAAPSGGKPTELPYEIVEALEGNLRQLAGEQWSRQSLPILVERLATTALLQGRRGRRPSSGTCAWHPIGPTQLYNIVAGHLRRCSEPQTLPPPTS</sequence>
<dbReference type="Pfam" id="PF12482">
    <property type="entry name" value="DUF3701"/>
    <property type="match status" value="1"/>
</dbReference>
<reference evidence="3" key="1">
    <citation type="submission" date="2025-08" db="UniProtKB">
        <authorList>
            <consortium name="RefSeq"/>
        </authorList>
    </citation>
    <scope>IDENTIFICATION</scope>
</reference>
<dbReference type="InterPro" id="IPR022169">
    <property type="entry name" value="DUF3701"/>
</dbReference>
<proteinExistence type="predicted"/>
<dbReference type="Proteomes" id="UP000675920">
    <property type="component" value="Unplaced"/>
</dbReference>
<feature type="compositionally biased region" description="Low complexity" evidence="1">
    <location>
        <begin position="406"/>
        <end position="416"/>
    </location>
</feature>
<evidence type="ECO:0000313" key="3">
    <source>
        <dbReference type="RefSeq" id="WP_084545039.1"/>
    </source>
</evidence>
<organism evidence="2 3">
    <name type="scientific">Derxia gummosa DSM 723</name>
    <dbReference type="NCBI Taxonomy" id="1121388"/>
    <lineage>
        <taxon>Bacteria</taxon>
        <taxon>Pseudomonadati</taxon>
        <taxon>Pseudomonadota</taxon>
        <taxon>Betaproteobacteria</taxon>
        <taxon>Burkholderiales</taxon>
        <taxon>Alcaligenaceae</taxon>
        <taxon>Derxia</taxon>
    </lineage>
</organism>
<evidence type="ECO:0000313" key="2">
    <source>
        <dbReference type="Proteomes" id="UP000675920"/>
    </source>
</evidence>
<dbReference type="OrthoDB" id="8610787at2"/>
<name>A0A8B6XB14_9BURK</name>
<evidence type="ECO:0000256" key="1">
    <source>
        <dbReference type="SAM" id="MobiDB-lite"/>
    </source>
</evidence>
<dbReference type="SUPFAM" id="SSF56349">
    <property type="entry name" value="DNA breaking-rejoining enzymes"/>
    <property type="match status" value="1"/>
</dbReference>
<feature type="region of interest" description="Disordered" evidence="1">
    <location>
        <begin position="406"/>
        <end position="451"/>
    </location>
</feature>